<dbReference type="Pfam" id="PF00023">
    <property type="entry name" value="Ank"/>
    <property type="match status" value="3"/>
</dbReference>
<evidence type="ECO:0000256" key="2">
    <source>
        <dbReference type="ARBA" id="ARBA00023043"/>
    </source>
</evidence>
<organism evidence="5 6">
    <name type="scientific">Madurella fahalii</name>
    <dbReference type="NCBI Taxonomy" id="1157608"/>
    <lineage>
        <taxon>Eukaryota</taxon>
        <taxon>Fungi</taxon>
        <taxon>Dikarya</taxon>
        <taxon>Ascomycota</taxon>
        <taxon>Pezizomycotina</taxon>
        <taxon>Sordariomycetes</taxon>
        <taxon>Sordariomycetidae</taxon>
        <taxon>Sordariales</taxon>
        <taxon>Sordariales incertae sedis</taxon>
        <taxon>Madurella</taxon>
    </lineage>
</organism>
<dbReference type="PANTHER" id="PTHR24123">
    <property type="entry name" value="ANKYRIN REPEAT-CONTAINING"/>
    <property type="match status" value="1"/>
</dbReference>
<name>A0ABQ0G444_9PEZI</name>
<feature type="region of interest" description="Disordered" evidence="4">
    <location>
        <begin position="1"/>
        <end position="24"/>
    </location>
</feature>
<feature type="repeat" description="ANK" evidence="3">
    <location>
        <begin position="1344"/>
        <end position="1376"/>
    </location>
</feature>
<feature type="repeat" description="ANK" evidence="3">
    <location>
        <begin position="1538"/>
        <end position="1570"/>
    </location>
</feature>
<proteinExistence type="predicted"/>
<dbReference type="InterPro" id="IPR036770">
    <property type="entry name" value="Ankyrin_rpt-contain_sf"/>
</dbReference>
<feature type="repeat" description="ANK" evidence="3">
    <location>
        <begin position="1040"/>
        <end position="1062"/>
    </location>
</feature>
<feature type="repeat" description="ANK" evidence="3">
    <location>
        <begin position="1377"/>
        <end position="1404"/>
    </location>
</feature>
<keyword evidence="1" id="KW-0677">Repeat</keyword>
<keyword evidence="6" id="KW-1185">Reference proteome</keyword>
<dbReference type="InterPro" id="IPR051165">
    <property type="entry name" value="Multifunctional_ANK_Repeat"/>
</dbReference>
<feature type="repeat" description="ANK" evidence="3">
    <location>
        <begin position="2086"/>
        <end position="2118"/>
    </location>
</feature>
<feature type="region of interest" description="Disordered" evidence="4">
    <location>
        <begin position="872"/>
        <end position="914"/>
    </location>
</feature>
<feature type="repeat" description="ANK" evidence="3">
    <location>
        <begin position="2017"/>
        <end position="2039"/>
    </location>
</feature>
<dbReference type="Pfam" id="PF13637">
    <property type="entry name" value="Ank_4"/>
    <property type="match status" value="1"/>
</dbReference>
<feature type="repeat" description="ANK" evidence="3">
    <location>
        <begin position="1619"/>
        <end position="1651"/>
    </location>
</feature>
<dbReference type="SMART" id="SM00248">
    <property type="entry name" value="ANK"/>
    <property type="match status" value="46"/>
</dbReference>
<feature type="repeat" description="ANK" evidence="3">
    <location>
        <begin position="1148"/>
        <end position="1180"/>
    </location>
</feature>
<dbReference type="PANTHER" id="PTHR24123:SF33">
    <property type="entry name" value="PROTEIN HOS4"/>
    <property type="match status" value="1"/>
</dbReference>
<evidence type="ECO:0000256" key="3">
    <source>
        <dbReference type="PROSITE-ProRule" id="PRU00023"/>
    </source>
</evidence>
<feature type="repeat" description="ANK" evidence="3">
    <location>
        <begin position="1464"/>
        <end position="1486"/>
    </location>
</feature>
<feature type="repeat" description="ANK" evidence="3">
    <location>
        <begin position="1786"/>
        <end position="1818"/>
    </location>
</feature>
<evidence type="ECO:0000313" key="5">
    <source>
        <dbReference type="EMBL" id="GAB1312345.1"/>
    </source>
</evidence>
<evidence type="ECO:0000256" key="1">
    <source>
        <dbReference type="ARBA" id="ARBA00022737"/>
    </source>
</evidence>
<feature type="repeat" description="ANK" evidence="3">
    <location>
        <begin position="2053"/>
        <end position="2085"/>
    </location>
</feature>
<feature type="repeat" description="ANK" evidence="3">
    <location>
        <begin position="1918"/>
        <end position="1950"/>
    </location>
</feature>
<protein>
    <submittedName>
        <fullName evidence="5">Heterokaryon incompatibility domain-containing protein</fullName>
    </submittedName>
</protein>
<dbReference type="Gene3D" id="1.25.40.20">
    <property type="entry name" value="Ankyrin repeat-containing domain"/>
    <property type="match status" value="12"/>
</dbReference>
<gene>
    <name evidence="5" type="ORF">MFIFM68171_02555</name>
</gene>
<feature type="repeat" description="ANK" evidence="3">
    <location>
        <begin position="805"/>
        <end position="837"/>
    </location>
</feature>
<feature type="region of interest" description="Disordered" evidence="4">
    <location>
        <begin position="556"/>
        <end position="589"/>
    </location>
</feature>
<keyword evidence="2 3" id="KW-0040">ANK repeat</keyword>
<feature type="repeat" description="ANK" evidence="3">
    <location>
        <begin position="1852"/>
        <end position="1884"/>
    </location>
</feature>
<dbReference type="EMBL" id="BAAFSV010000001">
    <property type="protein sequence ID" value="GAB1312345.1"/>
    <property type="molecule type" value="Genomic_DNA"/>
</dbReference>
<accession>A0ABQ0G444</accession>
<feature type="region of interest" description="Disordered" evidence="4">
    <location>
        <begin position="2510"/>
        <end position="2538"/>
    </location>
</feature>
<feature type="repeat" description="ANK" evidence="3">
    <location>
        <begin position="2186"/>
        <end position="2218"/>
    </location>
</feature>
<feature type="repeat" description="ANK" evidence="3">
    <location>
        <begin position="931"/>
        <end position="963"/>
    </location>
</feature>
<dbReference type="RefSeq" id="XP_070914078.1">
    <property type="nucleotide sequence ID" value="XM_071057977.1"/>
</dbReference>
<evidence type="ECO:0000313" key="6">
    <source>
        <dbReference type="Proteomes" id="UP001628179"/>
    </source>
</evidence>
<reference evidence="5 6" key="1">
    <citation type="submission" date="2024-09" db="EMBL/GenBank/DDBJ databases">
        <title>Itraconazole resistance in Madurella fahalii resulting from another homologue of gene encoding cytochrome P450 14-alpha sterol demethylase (CYP51).</title>
        <authorList>
            <person name="Yoshioka I."/>
            <person name="Fahal A.H."/>
            <person name="Kaneko S."/>
            <person name="Yaguchi T."/>
        </authorList>
    </citation>
    <scope>NUCLEOTIDE SEQUENCE [LARGE SCALE GENOMIC DNA]</scope>
    <source>
        <strain evidence="5 6">IFM 68171</strain>
    </source>
</reference>
<feature type="repeat" description="ANK" evidence="3">
    <location>
        <begin position="1078"/>
        <end position="1110"/>
    </location>
</feature>
<dbReference type="PROSITE" id="PS50088">
    <property type="entry name" value="ANK_REPEAT"/>
    <property type="match status" value="24"/>
</dbReference>
<feature type="repeat" description="ANK" evidence="3">
    <location>
        <begin position="1819"/>
        <end position="1851"/>
    </location>
</feature>
<feature type="repeat" description="ANK" evidence="3">
    <location>
        <begin position="1311"/>
        <end position="1343"/>
    </location>
</feature>
<dbReference type="SUPFAM" id="SSF48403">
    <property type="entry name" value="Ankyrin repeat"/>
    <property type="match status" value="6"/>
</dbReference>
<sequence>MSRRGSVSRPATVTHHHGLHQRRDSMLSDVTADTGWSGDDDEGSILEAVERAKVFRLCLRRIWAVSASLSNRARSLPSLIPAVGTFSVPSHSRQHHEHEQCTFDFCEHSRIDFTSVAQRHEGCQGSDCSYYDFPLGQLTARVDRGKSTAWKLVSGLPDDVPSLLEPTQPYMAISHVWADGTGAGIWSPGKVNRCLYEFFCEIAREFQCEGCWWDAISIPRDDEARSKALNVMHSNYADARITLVHDLYLREWEWVDAPTACFAIVMSPWYSRGWTALELAKSHKVKILFKARNDRYLIKDLDIDILAQVSQTSPHYPTAKAISKLRSAKIQSLGDLLSILAPRDTSKPRDIPIISGLLAGVDVSGGLTQQEIYQRILRKLGRVAQGHLFHNSATMAAPGFSWCPTNILDIPMAAMEPDSVLLELRENGDLEGTWKAYSVDSIPTGDFIWQSTHDLTHVALKLALSHENKDKHILLVETPSLEHRALLVRPMTYDENTTDVIYCRFVGPVYFRSALGSGFPLNTFEGRVINVRISNSQKMQEIRSDAWEYVRDTIEQHEETSDETETTGRDQGRALDTIPEEDESSSQDPKALLFFGSEVDLETRQSLFESDSARFPPTTSSSKSSDNMVMFRLLEQNSDVSSTSVKAFFYGDEIIIKSVREWLRSDEVMPGKMMLLHSDWQIKVDSSERPAQGVTLGGQALRLLAEEGKEKGLGALVMLLLDSGAPYLENSKGQWPIHSAVENADINIVQSMLTNKTNPADLNKENANRQRAIHVAAEHNRVDIAGLLVEQERMGQESLDAQDGDGQTALIVAAKMGRCEIAELLLDKGADATVRDFTALNHIALHYAAQNGHLECISALLKHAEVECQKEAARRRSGPAHSVSTENTDGTELGRRNDSGNPSGEGDDTKQTEKAKQMLAEKANLNLPNGEGMTALHLASQYGHSDVVKTLVEHGAQLSARDSKGQTALMLAIKHGNAQTVDQLLQGQARGMDQEDQMGLDIALLSAVANLGFEDRGKGYPVVHKLLAGGAMSGYPDPSDGMTALHWAVKDKDKEIAEMLIKDMKQGDKRLDHKEKKKGQSALVMAVECGWNEIAMALLSKGADAKSKDLKGKTILHWSAVRRNLELVQELLKMKDTASSLMNEQDAQQRTALHLATQSGEANITTALLEERANPFTKDAYGRSALMLAAAMGRVDTVKRLINLSDLGVEDASGRTALDLAAARGYSEVVVALLGSPSIKDDMANKALKLAAEEGHVPVAITIYDRIKSVKLRESAAHTILLSAAAGASTPASVVDTLMKIVVDINYRNGDRQTALMLAVVNSQQLLFRKLLELGADLDLQDGQKRTALMMAIEKNDLECVDSLLDANADPNIHDEQGYTALHYAAESGEPRMIRLLLNSGWDLLRPVELDAVDNHGRTALHIALEKLPMRQQGLPVPYQQRGVRLVWQYLIRYGARLNIQDEEGQTPLHRAVRRNQIDTVDVLFRFAKMGTGDWSHLDAKDGKERTPLLLAAERGFWDLVVILVDTYNFDPNTQDDMDRTPLLLAAAGGDKKSVSSLLGKNANPNLSDKKFRTPLLEAARNGHESIVDLLLQGRKAATSMPHGRDKTEKANVNARDDMGRTALMLAAENGQAGVVTYLLDNQADPSLVDNEGKKAWQRAMDKGHAAVVDTLLSQSDAPNQDLTAVNGALLLASRKGWTKLVEVLLKQEADVTFRSDDSGSTALHLAAMGGHVEVVKRLLKKGVDVATKDAKDRTALMVATEHGFESIVQVLLEQPEIKKDIKNWMGPEALHCAAEKGNARIVKRLLTTDVDLNASDAAARTAMTLAAANGSREIVDLLLQRGADPTLKDTQNRTALHYAAWGGHGDVAESLLDKEADLNAPDNGKQAPLHLAAERASTKVVELLLVRGANPNARSSDGQTALHRAAWGGSRDVVKLLRKKGADPSARDRWNNKPWQVAAEKGHESIVETLLEVEESIEDDMICRKRGLIFTSQKGYTAMAKALLNKRADAMVKDSEGLTPLHWAAKRGDYAMVELLVRSQGPGKTLDIPDNQRRTPLCLAVLNDRAAVVRLLIKNGAGPNTRDDKGQTVLHIAAEKGFGEIVQILDEHDADPHARNDHQKQKAWFLAAEAGHHQIVRLLLKREVDFNPQSQKIEELFLRMADKGFVLMVKLLLDNHVNKDATDQLGRTALGLAAEKEREDVVEHLLRGEAKPSVPDANLQTPLLWAAKSGNPRIMKLLLDSITSTKSSSSDRPEPPSAGGSVRSQEPADMLNHADSQGRTALLLAIQYDNDEAVRLLLEKSGGDDMNLDLKDSTGKAALHLAAQMGKENLVEELVQRNADRTVQDMLDRTPLFLAVQHGREKVVDVLLVPRSLNKPDVHGRTPLHVAAERGYLNIVKKLLGHGAERDNRDHQGRTPLLLAAENGEKEVVDLLLTQRARQDIGDRNERTPLLLAVANGDYAIVKSLLNHPWADVMTPGENGQSLLLNLAVKSGNKDVAWLVAEQLTRMQGAKNRHEADIRTPNSTTEAPIPDSHSRDP</sequence>
<dbReference type="InterPro" id="IPR002110">
    <property type="entry name" value="Ankyrin_rpt"/>
</dbReference>
<dbReference type="GeneID" id="98173300"/>
<feature type="repeat" description="ANK" evidence="3">
    <location>
        <begin position="1885"/>
        <end position="1917"/>
    </location>
</feature>
<feature type="repeat" description="ANK" evidence="3">
    <location>
        <begin position="2413"/>
        <end position="2445"/>
    </location>
</feature>
<feature type="repeat" description="ANK" evidence="3">
    <location>
        <begin position="1719"/>
        <end position="1751"/>
    </location>
</feature>
<comment type="caution">
    <text evidence="5">The sequence shown here is derived from an EMBL/GenBank/DDBJ whole genome shotgun (WGS) entry which is preliminary data.</text>
</comment>
<dbReference type="PROSITE" id="PS50297">
    <property type="entry name" value="ANK_REP_REGION"/>
    <property type="match status" value="22"/>
</dbReference>
<dbReference type="Pfam" id="PF12796">
    <property type="entry name" value="Ank_2"/>
    <property type="match status" value="14"/>
</dbReference>
<feature type="repeat" description="ANK" evidence="3">
    <location>
        <begin position="2315"/>
        <end position="2347"/>
    </location>
</feature>
<evidence type="ECO:0000256" key="4">
    <source>
        <dbReference type="SAM" id="MobiDB-lite"/>
    </source>
</evidence>
<feature type="repeat" description="ANK" evidence="3">
    <location>
        <begin position="2380"/>
        <end position="2412"/>
    </location>
</feature>
<feature type="region of interest" description="Disordered" evidence="4">
    <location>
        <begin position="2245"/>
        <end position="2268"/>
    </location>
</feature>
<dbReference type="PRINTS" id="PR01415">
    <property type="entry name" value="ANKYRIN"/>
</dbReference>
<dbReference type="Proteomes" id="UP001628179">
    <property type="component" value="Unassembled WGS sequence"/>
</dbReference>